<evidence type="ECO:0000256" key="3">
    <source>
        <dbReference type="ARBA" id="ARBA00022679"/>
    </source>
</evidence>
<sequence length="256" mass="28369">MIDPRAIIDPSAQIHETVTIGPYSIIGANVQIGAQTWIGPHVVIKGPTRIGERNKIYQFASIGDIPQDKKYDGEDTLLEIGIENVIREYTTINRGTVQGGGVTRIGDNNWIMAYVHIAHDCIVGNHTTFANNASLAGHVTIEDYATLGGYVLVAQFCNIGAYSFCSIASVVHKDVPPYVLVAGHMAKPVSINLIGLRRANFSEETIRNLRNAYKLLYRYGLRFEDSIKELKKIAEINPDVQVFLSFLERSNRGIIR</sequence>
<dbReference type="KEGG" id="ntt:TAO_0722"/>
<dbReference type="Pfam" id="PF13720">
    <property type="entry name" value="Acetyltransf_11"/>
    <property type="match status" value="1"/>
</dbReference>
<keyword evidence="2 6" id="KW-0441">Lipid A biosynthesis</keyword>
<keyword evidence="9" id="KW-1185">Reference proteome</keyword>
<comment type="catalytic activity">
    <reaction evidence="6">
        <text>a (3R)-hydroxyacyl-[ACP] + UDP-N-acetyl-alpha-D-glucosamine = a UDP-3-O-[(3R)-3-hydroxyacyl]-N-acetyl-alpha-D-glucosamine + holo-[ACP]</text>
        <dbReference type="Rhea" id="RHEA:67812"/>
        <dbReference type="Rhea" id="RHEA-COMP:9685"/>
        <dbReference type="Rhea" id="RHEA-COMP:9945"/>
        <dbReference type="ChEBI" id="CHEBI:57705"/>
        <dbReference type="ChEBI" id="CHEBI:64479"/>
        <dbReference type="ChEBI" id="CHEBI:78827"/>
        <dbReference type="ChEBI" id="CHEBI:173225"/>
        <dbReference type="EC" id="2.3.1.129"/>
    </reaction>
</comment>
<dbReference type="InterPro" id="IPR010137">
    <property type="entry name" value="Lipid_A_LpxA"/>
</dbReference>
<comment type="similarity">
    <text evidence="6">Belongs to the transferase hexapeptide repeat family. LpxA subfamily.</text>
</comment>
<evidence type="ECO:0000313" key="9">
    <source>
        <dbReference type="Proteomes" id="UP000243679"/>
    </source>
</evidence>
<dbReference type="InterPro" id="IPR001451">
    <property type="entry name" value="Hexapep"/>
</dbReference>
<evidence type="ECO:0000313" key="8">
    <source>
        <dbReference type="EMBL" id="BAW80092.1"/>
    </source>
</evidence>
<evidence type="ECO:0000256" key="2">
    <source>
        <dbReference type="ARBA" id="ARBA00022556"/>
    </source>
</evidence>
<comment type="subcellular location">
    <subcellularLocation>
        <location evidence="6">Cytoplasm</location>
    </subcellularLocation>
</comment>
<keyword evidence="5 6" id="KW-0012">Acyltransferase</keyword>
<dbReference type="EMBL" id="AP014836">
    <property type="protein sequence ID" value="BAW80092.1"/>
    <property type="molecule type" value="Genomic_DNA"/>
</dbReference>
<dbReference type="GO" id="GO:0008780">
    <property type="term" value="F:acyl-[acyl-carrier-protein]-UDP-N-acetylglucosamine O-acyltransferase activity"/>
    <property type="evidence" value="ECO:0007669"/>
    <property type="project" value="UniProtKB-UniRule"/>
</dbReference>
<dbReference type="HAMAP" id="MF_00387">
    <property type="entry name" value="LpxA"/>
    <property type="match status" value="1"/>
</dbReference>
<evidence type="ECO:0000256" key="1">
    <source>
        <dbReference type="ARBA" id="ARBA00022516"/>
    </source>
</evidence>
<dbReference type="AlphaFoldDB" id="A0A1Q2SLU2"/>
<comment type="function">
    <text evidence="6">Involved in the biosynthesis of lipid A, a phosphorylated glycolipid that anchors the lipopolysaccharide to the outer membrane of the cell.</text>
</comment>
<feature type="domain" description="UDP N-acetylglucosamine O-acyltransferase C-terminal" evidence="7">
    <location>
        <begin position="174"/>
        <end position="255"/>
    </location>
</feature>
<comment type="subunit">
    <text evidence="6">Homotrimer.</text>
</comment>
<dbReference type="CDD" id="cd03351">
    <property type="entry name" value="LbH_UDP-GlcNAc_AT"/>
    <property type="match status" value="1"/>
</dbReference>
<comment type="pathway">
    <text evidence="6">Glycolipid biosynthesis; lipid IV(A) biosynthesis; lipid IV(A) from (3R)-3-hydroxytetradecanoyl-[acyl-carrier-protein] and UDP-N-acetyl-alpha-D-glucosamine: step 1/6.</text>
</comment>
<keyword evidence="6" id="KW-0963">Cytoplasm</keyword>
<dbReference type="EC" id="2.3.1.129" evidence="6"/>
<dbReference type="NCBIfam" id="NF003657">
    <property type="entry name" value="PRK05289.1"/>
    <property type="match status" value="1"/>
</dbReference>
<dbReference type="Gene3D" id="2.160.10.10">
    <property type="entry name" value="Hexapeptide repeat proteins"/>
    <property type="match status" value="1"/>
</dbReference>
<evidence type="ECO:0000256" key="5">
    <source>
        <dbReference type="ARBA" id="ARBA00023315"/>
    </source>
</evidence>
<reference evidence="8 9" key="1">
    <citation type="journal article" date="2017" name="ISME J.">
        <title>An acid-tolerant ammonia-oxidizing ?-proteobacterium from soil.</title>
        <authorList>
            <person name="Hayatsu M."/>
            <person name="Tago K."/>
            <person name="Uchiyama I."/>
            <person name="Toyoda A."/>
            <person name="Wang Y."/>
            <person name="Shimomura Y."/>
            <person name="Okubo T."/>
            <person name="Kurisu F."/>
            <person name="Hirono Y."/>
            <person name="Nonaka K."/>
            <person name="Akiyama H."/>
            <person name="Itoh T."/>
            <person name="Takami H."/>
        </authorList>
    </citation>
    <scope>NUCLEOTIDE SEQUENCE [LARGE SCALE GENOMIC DNA]</scope>
    <source>
        <strain evidence="8 9">TAO100</strain>
    </source>
</reference>
<dbReference type="SUPFAM" id="SSF51161">
    <property type="entry name" value="Trimeric LpxA-like enzymes"/>
    <property type="match status" value="1"/>
</dbReference>
<dbReference type="NCBIfam" id="TIGR01852">
    <property type="entry name" value="lipid_A_lpxA"/>
    <property type="match status" value="1"/>
</dbReference>
<protein>
    <recommendedName>
        <fullName evidence="6">Acyl-[acyl-carrier-protein]--UDP-N-acetylglucosamine O-acyltransferase</fullName>
        <shortName evidence="6">UDP-N-acetylglucosamine acyltransferase</shortName>
        <ecNumber evidence="6">2.3.1.129</ecNumber>
    </recommendedName>
</protein>
<keyword evidence="1 6" id="KW-0444">Lipid biosynthesis</keyword>
<dbReference type="Proteomes" id="UP000243679">
    <property type="component" value="Chromosome"/>
</dbReference>
<accession>A0A1Q2SLU2</accession>
<keyword evidence="6" id="KW-0677">Repeat</keyword>
<dbReference type="InterPro" id="IPR011004">
    <property type="entry name" value="Trimer_LpxA-like_sf"/>
</dbReference>
<keyword evidence="4 6" id="KW-0443">Lipid metabolism</keyword>
<dbReference type="UniPathway" id="UPA00359">
    <property type="reaction ID" value="UER00477"/>
</dbReference>
<dbReference type="PIRSF" id="PIRSF000456">
    <property type="entry name" value="UDP-GlcNAc_acltr"/>
    <property type="match status" value="1"/>
</dbReference>
<gene>
    <name evidence="6" type="primary">lpxA</name>
    <name evidence="8" type="ORF">TAO_0722</name>
</gene>
<dbReference type="PANTHER" id="PTHR43480:SF1">
    <property type="entry name" value="ACYL-[ACYL-CARRIER-PROTEIN]--UDP-N-ACETYLGLUCOSAMINE O-ACYLTRANSFERASE, MITOCHONDRIAL-RELATED"/>
    <property type="match status" value="1"/>
</dbReference>
<dbReference type="Pfam" id="PF00132">
    <property type="entry name" value="Hexapep"/>
    <property type="match status" value="2"/>
</dbReference>
<dbReference type="InterPro" id="IPR029098">
    <property type="entry name" value="Acetyltransf_C"/>
</dbReference>
<name>A0A1Q2SLU2_9GAMM</name>
<dbReference type="GO" id="GO:0005737">
    <property type="term" value="C:cytoplasm"/>
    <property type="evidence" value="ECO:0007669"/>
    <property type="project" value="UniProtKB-SubCell"/>
</dbReference>
<dbReference type="Gene3D" id="1.20.1180.10">
    <property type="entry name" value="Udp N-acetylglucosamine O-acyltransferase, C-terminal domain"/>
    <property type="match status" value="1"/>
</dbReference>
<evidence type="ECO:0000256" key="6">
    <source>
        <dbReference type="HAMAP-Rule" id="MF_00387"/>
    </source>
</evidence>
<evidence type="ECO:0000256" key="4">
    <source>
        <dbReference type="ARBA" id="ARBA00023098"/>
    </source>
</evidence>
<dbReference type="GO" id="GO:0009245">
    <property type="term" value="P:lipid A biosynthetic process"/>
    <property type="evidence" value="ECO:0007669"/>
    <property type="project" value="UniProtKB-UniRule"/>
</dbReference>
<dbReference type="PANTHER" id="PTHR43480">
    <property type="entry name" value="ACYL-[ACYL-CARRIER-PROTEIN]--UDP-N-ACETYLGLUCOSAMINE O-ACYLTRANSFERASE"/>
    <property type="match status" value="1"/>
</dbReference>
<dbReference type="RefSeq" id="WP_096526675.1">
    <property type="nucleotide sequence ID" value="NZ_AP014836.1"/>
</dbReference>
<organism evidence="8 9">
    <name type="scientific">Candidatus Nitrosoglobus terrae</name>
    <dbReference type="NCBI Taxonomy" id="1630141"/>
    <lineage>
        <taxon>Bacteria</taxon>
        <taxon>Pseudomonadati</taxon>
        <taxon>Pseudomonadota</taxon>
        <taxon>Gammaproteobacteria</taxon>
        <taxon>Chromatiales</taxon>
        <taxon>Chromatiaceae</taxon>
        <taxon>Candidatus Nitrosoglobus</taxon>
    </lineage>
</organism>
<evidence type="ECO:0000259" key="7">
    <source>
        <dbReference type="Pfam" id="PF13720"/>
    </source>
</evidence>
<dbReference type="InterPro" id="IPR037157">
    <property type="entry name" value="Acetyltransf_C_sf"/>
</dbReference>
<proteinExistence type="inferred from homology"/>
<keyword evidence="3 6" id="KW-0808">Transferase</keyword>
<dbReference type="OrthoDB" id="9807278at2"/>
<dbReference type="GO" id="GO:0016020">
    <property type="term" value="C:membrane"/>
    <property type="evidence" value="ECO:0007669"/>
    <property type="project" value="GOC"/>
</dbReference>